<evidence type="ECO:0000313" key="6">
    <source>
        <dbReference type="Proteomes" id="UP001215280"/>
    </source>
</evidence>
<dbReference type="InterPro" id="IPR001138">
    <property type="entry name" value="Zn2Cys6_DnaBD"/>
</dbReference>
<dbReference type="PANTHER" id="PTHR37534">
    <property type="entry name" value="TRANSCRIPTIONAL ACTIVATOR PROTEIN UGA3"/>
    <property type="match status" value="1"/>
</dbReference>
<sequence>MPAAPKSPVSKKPGAPKAKGAVRAKSGCYTCRIRRKKCDERQNEDGNCDTCVRLRLQCLGFGAKRPDWLRESRNVSEMRDKIKGFLAAQGMIKGHSGTGPRGADPVPILRLDEDTTPSSSESPPTPTLSLSPSEAPRPLQHESAIREQRQWLVSTDYPHSLHPLRGNSPFDGSSHSSHHDMYSNSYNSPSLVPWNTTPRSPALTSSFGATYTADFPDDLYQIPMDDEEIMPLPFNFYTGGLKPGGGHDQLVNYYLSQVMNLQYLLADSDHVHTIIFPSVTNPGASQNAARLLASIHHQRASCRSDNFIALQDSDTKYQYEELLQVLQKPQYSEDDALAAISMISSILFDGGHGQWQAWLNLSYLYAKSVFRDNDPRDTLQHCKPTTRFIIKTAIWFDVLAAITTQQSPRFLHYIRQLYSPEASGILDPSVPPSPELSMMSVMGCENRIVWVLAEASELSVWKRDQIRRGSLSVPELVQRANDLDKPHLNQTASQLGYQPSPTDVKRELSSNIFRSATRVYLRTIVSGDYPHVPEIMEAIEETMSFVRRPQSPGVHSSVVRSTVFAFFICGALTDDPLLRNEVYSNLSLANEDVSTSTVGNSSPIRKLLLQRIWHSRSKIHRNTPVPWRKVLCEANMLLV</sequence>
<dbReference type="PROSITE" id="PS00463">
    <property type="entry name" value="ZN2_CY6_FUNGAL_1"/>
    <property type="match status" value="1"/>
</dbReference>
<dbReference type="EMBL" id="JARJLG010000044">
    <property type="protein sequence ID" value="KAJ7762009.1"/>
    <property type="molecule type" value="Genomic_DNA"/>
</dbReference>
<comment type="subcellular location">
    <subcellularLocation>
        <location evidence="1">Nucleus</location>
    </subcellularLocation>
</comment>
<evidence type="ECO:0000256" key="3">
    <source>
        <dbReference type="SAM" id="MobiDB-lite"/>
    </source>
</evidence>
<dbReference type="Pfam" id="PF11951">
    <property type="entry name" value="Fungal_trans_2"/>
    <property type="match status" value="1"/>
</dbReference>
<dbReference type="Proteomes" id="UP001215280">
    <property type="component" value="Unassembled WGS sequence"/>
</dbReference>
<dbReference type="GO" id="GO:0005634">
    <property type="term" value="C:nucleus"/>
    <property type="evidence" value="ECO:0007669"/>
    <property type="project" value="UniProtKB-SubCell"/>
</dbReference>
<gene>
    <name evidence="5" type="ORF">DFH07DRAFT_957016</name>
</gene>
<dbReference type="Gene3D" id="4.10.240.10">
    <property type="entry name" value="Zn(2)-C6 fungal-type DNA-binding domain"/>
    <property type="match status" value="1"/>
</dbReference>
<organism evidence="5 6">
    <name type="scientific">Mycena maculata</name>
    <dbReference type="NCBI Taxonomy" id="230809"/>
    <lineage>
        <taxon>Eukaryota</taxon>
        <taxon>Fungi</taxon>
        <taxon>Dikarya</taxon>
        <taxon>Basidiomycota</taxon>
        <taxon>Agaricomycotina</taxon>
        <taxon>Agaricomycetes</taxon>
        <taxon>Agaricomycetidae</taxon>
        <taxon>Agaricales</taxon>
        <taxon>Marasmiineae</taxon>
        <taxon>Mycenaceae</taxon>
        <taxon>Mycena</taxon>
    </lineage>
</organism>
<dbReference type="GO" id="GO:0008270">
    <property type="term" value="F:zinc ion binding"/>
    <property type="evidence" value="ECO:0007669"/>
    <property type="project" value="InterPro"/>
</dbReference>
<comment type="caution">
    <text evidence="5">The sequence shown here is derived from an EMBL/GenBank/DDBJ whole genome shotgun (WGS) entry which is preliminary data.</text>
</comment>
<keyword evidence="6" id="KW-1185">Reference proteome</keyword>
<evidence type="ECO:0000313" key="5">
    <source>
        <dbReference type="EMBL" id="KAJ7762009.1"/>
    </source>
</evidence>
<reference evidence="5" key="1">
    <citation type="submission" date="2023-03" db="EMBL/GenBank/DDBJ databases">
        <title>Massive genome expansion in bonnet fungi (Mycena s.s.) driven by repeated elements and novel gene families across ecological guilds.</title>
        <authorList>
            <consortium name="Lawrence Berkeley National Laboratory"/>
            <person name="Harder C.B."/>
            <person name="Miyauchi S."/>
            <person name="Viragh M."/>
            <person name="Kuo A."/>
            <person name="Thoen E."/>
            <person name="Andreopoulos B."/>
            <person name="Lu D."/>
            <person name="Skrede I."/>
            <person name="Drula E."/>
            <person name="Henrissat B."/>
            <person name="Morin E."/>
            <person name="Kohler A."/>
            <person name="Barry K."/>
            <person name="LaButti K."/>
            <person name="Morin E."/>
            <person name="Salamov A."/>
            <person name="Lipzen A."/>
            <person name="Mereny Z."/>
            <person name="Hegedus B."/>
            <person name="Baldrian P."/>
            <person name="Stursova M."/>
            <person name="Weitz H."/>
            <person name="Taylor A."/>
            <person name="Grigoriev I.V."/>
            <person name="Nagy L.G."/>
            <person name="Martin F."/>
            <person name="Kauserud H."/>
        </authorList>
    </citation>
    <scope>NUCLEOTIDE SEQUENCE</scope>
    <source>
        <strain evidence="5">CBHHK188m</strain>
    </source>
</reference>
<name>A0AAD7JCZ3_9AGAR</name>
<dbReference type="InterPro" id="IPR036864">
    <property type="entry name" value="Zn2-C6_fun-type_DNA-bd_sf"/>
</dbReference>
<accession>A0AAD7JCZ3</accession>
<protein>
    <submittedName>
        <fullName evidence="5">Fungal-specific transcription factor domain-containing protein</fullName>
    </submittedName>
</protein>
<feature type="domain" description="Zn(2)-C6 fungal-type" evidence="4">
    <location>
        <begin position="27"/>
        <end position="58"/>
    </location>
</feature>
<dbReference type="PROSITE" id="PS50048">
    <property type="entry name" value="ZN2_CY6_FUNGAL_2"/>
    <property type="match status" value="1"/>
</dbReference>
<feature type="region of interest" description="Disordered" evidence="3">
    <location>
        <begin position="1"/>
        <end position="20"/>
    </location>
</feature>
<dbReference type="SMART" id="SM00066">
    <property type="entry name" value="GAL4"/>
    <property type="match status" value="1"/>
</dbReference>
<feature type="region of interest" description="Disordered" evidence="3">
    <location>
        <begin position="92"/>
        <end position="141"/>
    </location>
</feature>
<proteinExistence type="predicted"/>
<evidence type="ECO:0000256" key="2">
    <source>
        <dbReference type="ARBA" id="ARBA00023242"/>
    </source>
</evidence>
<dbReference type="GO" id="GO:0000981">
    <property type="term" value="F:DNA-binding transcription factor activity, RNA polymerase II-specific"/>
    <property type="evidence" value="ECO:0007669"/>
    <property type="project" value="InterPro"/>
</dbReference>
<dbReference type="SUPFAM" id="SSF57701">
    <property type="entry name" value="Zn2/Cys6 DNA-binding domain"/>
    <property type="match status" value="1"/>
</dbReference>
<evidence type="ECO:0000259" key="4">
    <source>
        <dbReference type="PROSITE" id="PS50048"/>
    </source>
</evidence>
<dbReference type="InterPro" id="IPR021858">
    <property type="entry name" value="Fun_TF"/>
</dbReference>
<feature type="compositionally biased region" description="Low complexity" evidence="3">
    <location>
        <begin position="116"/>
        <end position="134"/>
    </location>
</feature>
<evidence type="ECO:0000256" key="1">
    <source>
        <dbReference type="ARBA" id="ARBA00004123"/>
    </source>
</evidence>
<keyword evidence="2" id="KW-0539">Nucleus</keyword>
<dbReference type="CDD" id="cd00067">
    <property type="entry name" value="GAL4"/>
    <property type="match status" value="1"/>
</dbReference>
<dbReference type="PANTHER" id="PTHR37534:SF20">
    <property type="entry name" value="PRO1A C6 ZINK-FINGER PROTEIN"/>
    <property type="match status" value="1"/>
</dbReference>
<dbReference type="AlphaFoldDB" id="A0AAD7JCZ3"/>